<reference evidence="1 2" key="1">
    <citation type="submission" date="2015-03" db="EMBL/GenBank/DDBJ databases">
        <title>Draft genome sequences of two protease-producing strains of Arsukibacterium isolated from two cold and alkaline environments.</title>
        <authorList>
            <person name="Lylloff J.E."/>
            <person name="Skov L.B."/>
            <person name="Jepsen M."/>
            <person name="Hallin P.F."/>
            <person name="Sorensen S.J."/>
            <person name="Stougaard P."/>
            <person name="Glaring M.A."/>
        </authorList>
    </citation>
    <scope>NUCLEOTIDE SEQUENCE [LARGE SCALE GENOMIC DNA]</scope>
    <source>
        <strain evidence="1 2">GCM72</strain>
    </source>
</reference>
<dbReference type="STRING" id="336831.WG68_01560"/>
<accession>A0A0M2V920</accession>
<proteinExistence type="predicted"/>
<gene>
    <name evidence="1" type="ORF">WG68_01560</name>
</gene>
<evidence type="ECO:0000313" key="2">
    <source>
        <dbReference type="Proteomes" id="UP000034228"/>
    </source>
</evidence>
<comment type="caution">
    <text evidence="1">The sequence shown here is derived from an EMBL/GenBank/DDBJ whole genome shotgun (WGS) entry which is preliminary data.</text>
</comment>
<keyword evidence="2" id="KW-1185">Reference proteome</keyword>
<organism evidence="1 2">
    <name type="scientific">Arsukibacterium ikkense</name>
    <dbReference type="NCBI Taxonomy" id="336831"/>
    <lineage>
        <taxon>Bacteria</taxon>
        <taxon>Pseudomonadati</taxon>
        <taxon>Pseudomonadota</taxon>
        <taxon>Gammaproteobacteria</taxon>
        <taxon>Chromatiales</taxon>
        <taxon>Chromatiaceae</taxon>
        <taxon>Arsukibacterium</taxon>
    </lineage>
</organism>
<dbReference type="PROSITE" id="PS50231">
    <property type="entry name" value="RICIN_B_LECTIN"/>
    <property type="match status" value="1"/>
</dbReference>
<protein>
    <submittedName>
        <fullName evidence="1">Uncharacterized protein</fullName>
    </submittedName>
</protein>
<dbReference type="Proteomes" id="UP000034228">
    <property type="component" value="Unassembled WGS sequence"/>
</dbReference>
<name>A0A0M2V920_9GAMM</name>
<dbReference type="EMBL" id="LAHO01000001">
    <property type="protein sequence ID" value="KKO47347.1"/>
    <property type="molecule type" value="Genomic_DNA"/>
</dbReference>
<dbReference type="AlphaFoldDB" id="A0A0M2V920"/>
<evidence type="ECO:0000313" key="1">
    <source>
        <dbReference type="EMBL" id="KKO47347.1"/>
    </source>
</evidence>
<sequence length="556" mass="61767">MATADSQWPRFYLGMQQLAQPGQHLADGDTLELALQHSVQLAVLFIELAQHNPASVIAQLNLTARQLSPGQARAVKALTLGLIFSRSYGWQAARSQLFLQAIILPAVFTPQANSSAQAQLLTAKALQHANRQHPLLPLLIAACNVRQQPPWQLHPDGPLLNLANQLAAQLLPAAGNQLALEQLLLKYQSGQADSSQQHWFCLLQQLCAAQALPGRFAKALPTARQAQSYWFISGIAATEQQAPATVYVRQFDPAAKTIGRDVTQLPLSELTLLGPQYFRESAWLALLEPAPELLPRVTEVKLESCLENSLYPRLAVLSLTAQVNALADLPLISQFLLHAAQQISRQQLPVSRLRHAISMLGQDALSDWLAQAELHQFCCQLAHPHQPWLEQLQRCLQHALLLVSDNMRQPMASSTAGLITRCASLSLWQQPATVNIALGRHVQGQQLLGQIIQQHIWQAADYPQTVSKLLSHYQQPQWAKAANDWQHRQPAQLTVLLRFSWQLCLSVYCASEQNQQRLSNLLPVASAHLGLAQQPAIWWQQQLMASSECYYPLPEM</sequence>